<reference evidence="2" key="1">
    <citation type="submission" date="2015-04" db="UniProtKB">
        <authorList>
            <consortium name="EnsemblPlants"/>
        </authorList>
    </citation>
    <scope>IDENTIFICATION</scope>
</reference>
<dbReference type="AlphaFoldDB" id="A0A0E0DTW0"/>
<proteinExistence type="predicted"/>
<evidence type="ECO:0000256" key="1">
    <source>
        <dbReference type="SAM" id="MobiDB-lite"/>
    </source>
</evidence>
<reference evidence="2" key="2">
    <citation type="submission" date="2018-05" db="EMBL/GenBank/DDBJ databases">
        <title>OmerRS3 (Oryza meridionalis Reference Sequence Version 3).</title>
        <authorList>
            <person name="Zhang J."/>
            <person name="Kudrna D."/>
            <person name="Lee S."/>
            <person name="Talag J."/>
            <person name="Welchert J."/>
            <person name="Wing R.A."/>
        </authorList>
    </citation>
    <scope>NUCLEOTIDE SEQUENCE [LARGE SCALE GENOMIC DNA]</scope>
    <source>
        <strain evidence="2">cv. OR44</strain>
    </source>
</reference>
<dbReference type="HOGENOM" id="CLU_2201192_0_0_1"/>
<sequence>MAVPAWPPLRYRRARRGQAIPELLLAISSCTLQIGWNLALPLYPLVTRVHHGGYAALLASASPHAVATGGRSLELLCASARPSPSRPPPSWLGPAARAAPTPRLCLTR</sequence>
<accession>A0A0E0DTW0</accession>
<organism evidence="2">
    <name type="scientific">Oryza meridionalis</name>
    <dbReference type="NCBI Taxonomy" id="40149"/>
    <lineage>
        <taxon>Eukaryota</taxon>
        <taxon>Viridiplantae</taxon>
        <taxon>Streptophyta</taxon>
        <taxon>Embryophyta</taxon>
        <taxon>Tracheophyta</taxon>
        <taxon>Spermatophyta</taxon>
        <taxon>Magnoliopsida</taxon>
        <taxon>Liliopsida</taxon>
        <taxon>Poales</taxon>
        <taxon>Poaceae</taxon>
        <taxon>BOP clade</taxon>
        <taxon>Oryzoideae</taxon>
        <taxon>Oryzeae</taxon>
        <taxon>Oryzinae</taxon>
        <taxon>Oryza</taxon>
    </lineage>
</organism>
<evidence type="ECO:0000313" key="3">
    <source>
        <dbReference type="Proteomes" id="UP000008021"/>
    </source>
</evidence>
<dbReference type="EnsemblPlants" id="OMERI05G20420.1">
    <property type="protein sequence ID" value="OMERI05G20420.1"/>
    <property type="gene ID" value="OMERI05G20420"/>
</dbReference>
<feature type="region of interest" description="Disordered" evidence="1">
    <location>
        <begin position="79"/>
        <end position="108"/>
    </location>
</feature>
<dbReference type="Proteomes" id="UP000008021">
    <property type="component" value="Chromosome 5"/>
</dbReference>
<name>A0A0E0DTW0_9ORYZ</name>
<evidence type="ECO:0000313" key="2">
    <source>
        <dbReference type="EnsemblPlants" id="OMERI05G20420.1"/>
    </source>
</evidence>
<keyword evidence="3" id="KW-1185">Reference proteome</keyword>
<protein>
    <submittedName>
        <fullName evidence="2">Uncharacterized protein</fullName>
    </submittedName>
</protein>
<dbReference type="Gramene" id="OMERI05G20420.1">
    <property type="protein sequence ID" value="OMERI05G20420.1"/>
    <property type="gene ID" value="OMERI05G20420"/>
</dbReference>